<dbReference type="CDD" id="cd05233">
    <property type="entry name" value="SDR_c"/>
    <property type="match status" value="1"/>
</dbReference>
<evidence type="ECO:0000256" key="1">
    <source>
        <dbReference type="ARBA" id="ARBA00006484"/>
    </source>
</evidence>
<organism evidence="4 5">
    <name type="scientific">Thelonectria olida</name>
    <dbReference type="NCBI Taxonomy" id="1576542"/>
    <lineage>
        <taxon>Eukaryota</taxon>
        <taxon>Fungi</taxon>
        <taxon>Dikarya</taxon>
        <taxon>Ascomycota</taxon>
        <taxon>Pezizomycotina</taxon>
        <taxon>Sordariomycetes</taxon>
        <taxon>Hypocreomycetidae</taxon>
        <taxon>Hypocreales</taxon>
        <taxon>Nectriaceae</taxon>
        <taxon>Thelonectria</taxon>
    </lineage>
</organism>
<dbReference type="PANTHER" id="PTHR42901:SF1">
    <property type="entry name" value="ALCOHOL DEHYDROGENASE"/>
    <property type="match status" value="1"/>
</dbReference>
<dbReference type="OrthoDB" id="1933717at2759"/>
<keyword evidence="2" id="KW-0560">Oxidoreductase</keyword>
<protein>
    <submittedName>
        <fullName evidence="4">Uncharacterized protein</fullName>
    </submittedName>
</protein>
<dbReference type="PRINTS" id="PR00081">
    <property type="entry name" value="GDHRDH"/>
</dbReference>
<accession>A0A9P9AUN7</accession>
<comment type="caution">
    <text evidence="4">The sequence shown here is derived from an EMBL/GenBank/DDBJ whole genome shotgun (WGS) entry which is preliminary data.</text>
</comment>
<sequence>MELPKFTSTYHHEPYPAISPSKPELSTKGKKVVITGAGTGIGAATALAFAQSGASSIALLGRTERTLLATKKAISEAYPETEVYTYVSDIVDHSSLENSLQSFTSTVGGKLDILVANAGSLDELKPVLECDETKWWSIFEVNIKGQFNLVKAFVPLAVHDAVIINVSSCVAHFPIVPKHSSYHGSKLAAIKVFDYLQAENPSLAVMQFHPGAIPTSMSQKSFDSGIPKGKADDVTLSAAFAVWCASPEARFLKGKFLWANWDVEELKAKAQELENSQSLTIGLLGWP</sequence>
<dbReference type="AlphaFoldDB" id="A0A9P9AUN7"/>
<dbReference type="Proteomes" id="UP000777438">
    <property type="component" value="Unassembled WGS sequence"/>
</dbReference>
<evidence type="ECO:0000313" key="4">
    <source>
        <dbReference type="EMBL" id="KAH6893011.1"/>
    </source>
</evidence>
<dbReference type="Gene3D" id="3.40.50.720">
    <property type="entry name" value="NAD(P)-binding Rossmann-like Domain"/>
    <property type="match status" value="1"/>
</dbReference>
<dbReference type="Pfam" id="PF00106">
    <property type="entry name" value="adh_short"/>
    <property type="match status" value="1"/>
</dbReference>
<keyword evidence="5" id="KW-1185">Reference proteome</keyword>
<evidence type="ECO:0000313" key="5">
    <source>
        <dbReference type="Proteomes" id="UP000777438"/>
    </source>
</evidence>
<dbReference type="InterPro" id="IPR036291">
    <property type="entry name" value="NAD(P)-bd_dom_sf"/>
</dbReference>
<dbReference type="InterPro" id="IPR002347">
    <property type="entry name" value="SDR_fam"/>
</dbReference>
<dbReference type="GO" id="GO:0016491">
    <property type="term" value="F:oxidoreductase activity"/>
    <property type="evidence" value="ECO:0007669"/>
    <property type="project" value="UniProtKB-KW"/>
</dbReference>
<dbReference type="PANTHER" id="PTHR42901">
    <property type="entry name" value="ALCOHOL DEHYDROGENASE"/>
    <property type="match status" value="1"/>
</dbReference>
<reference evidence="4 5" key="1">
    <citation type="journal article" date="2021" name="Nat. Commun.">
        <title>Genetic determinants of endophytism in the Arabidopsis root mycobiome.</title>
        <authorList>
            <person name="Mesny F."/>
            <person name="Miyauchi S."/>
            <person name="Thiergart T."/>
            <person name="Pickel B."/>
            <person name="Atanasova L."/>
            <person name="Karlsson M."/>
            <person name="Huettel B."/>
            <person name="Barry K.W."/>
            <person name="Haridas S."/>
            <person name="Chen C."/>
            <person name="Bauer D."/>
            <person name="Andreopoulos W."/>
            <person name="Pangilinan J."/>
            <person name="LaButti K."/>
            <person name="Riley R."/>
            <person name="Lipzen A."/>
            <person name="Clum A."/>
            <person name="Drula E."/>
            <person name="Henrissat B."/>
            <person name="Kohler A."/>
            <person name="Grigoriev I.V."/>
            <person name="Martin F.M."/>
            <person name="Hacquard S."/>
        </authorList>
    </citation>
    <scope>NUCLEOTIDE SEQUENCE [LARGE SCALE GENOMIC DNA]</scope>
    <source>
        <strain evidence="4 5">MPI-CAGE-CH-0241</strain>
    </source>
</reference>
<gene>
    <name evidence="4" type="ORF">B0T10DRAFT_536869</name>
</gene>
<dbReference type="EMBL" id="JAGPYM010000006">
    <property type="protein sequence ID" value="KAH6893011.1"/>
    <property type="molecule type" value="Genomic_DNA"/>
</dbReference>
<dbReference type="SUPFAM" id="SSF51735">
    <property type="entry name" value="NAD(P)-binding Rossmann-fold domains"/>
    <property type="match status" value="1"/>
</dbReference>
<name>A0A9P9AUN7_9HYPO</name>
<proteinExistence type="inferred from homology"/>
<comment type="similarity">
    <text evidence="1">Belongs to the short-chain dehydrogenases/reductases (SDR) family.</text>
</comment>
<evidence type="ECO:0000256" key="2">
    <source>
        <dbReference type="ARBA" id="ARBA00023002"/>
    </source>
</evidence>
<evidence type="ECO:0000256" key="3">
    <source>
        <dbReference type="SAM" id="MobiDB-lite"/>
    </source>
</evidence>
<feature type="region of interest" description="Disordered" evidence="3">
    <location>
        <begin position="1"/>
        <end position="25"/>
    </location>
</feature>